<accession>A0A8T3VJI7</accession>
<dbReference type="PANTHER" id="PTHR43585">
    <property type="entry name" value="FUMIPYRROLE BIOSYNTHESIS PROTEIN C"/>
    <property type="match status" value="1"/>
</dbReference>
<evidence type="ECO:0000256" key="2">
    <source>
        <dbReference type="ARBA" id="ARBA00022741"/>
    </source>
</evidence>
<name>A0A8T3VJI7_9EURY</name>
<dbReference type="AlphaFoldDB" id="A0A8T3VJI7"/>
<evidence type="ECO:0000313" key="6">
    <source>
        <dbReference type="EMBL" id="MBE6506256.1"/>
    </source>
</evidence>
<keyword evidence="3 4" id="KW-0067">ATP-binding</keyword>
<dbReference type="GO" id="GO:0016874">
    <property type="term" value="F:ligase activity"/>
    <property type="evidence" value="ECO:0007669"/>
    <property type="project" value="UniProtKB-KW"/>
</dbReference>
<sequence>MIKRNIVVIEAVSSGVNYIHDINEMGYNPVCVELYHEDEDEREQMRFLHDFNYSLVCDNSPDIIMADESYEKTFEMIKELDPILIIPGSDLGIPWANKMSYELGLPANNPELLDKMMDKRCMQESIRNSNLRYIRSKVITSFEEAKEFISETDSSKVVVKPAIGRASVGVCICMNDDDLRDAIALNEDISSQDDEMIIQEYVGGDEYVLDSVSCNGVNRIVAGYKYEKIQTDGGAPIYDYLITVDENDSSFKEIMEYHKKVILAIGVEYGAIHAEYKIDEKGPALMEVNCRVNGGVQLYFVEDKAWGYHHAGVSLEAYLNPDEFMKKCDDPVYMNEVYVRKDLIVPEECYVTKSNVETVFKDLESFECAIAFGEDRVYPKTVDLSTCGGIIHLVNKDRTKLMDDLAAVKKTEHEEFDKILEIKK</sequence>
<comment type="caution">
    <text evidence="6">The sequence shown here is derived from an EMBL/GenBank/DDBJ whole genome shotgun (WGS) entry which is preliminary data.</text>
</comment>
<evidence type="ECO:0000313" key="7">
    <source>
        <dbReference type="Proteomes" id="UP000762703"/>
    </source>
</evidence>
<dbReference type="RefSeq" id="WP_303737924.1">
    <property type="nucleotide sequence ID" value="NZ_SUTE01000100.1"/>
</dbReference>
<dbReference type="GO" id="GO:0046872">
    <property type="term" value="F:metal ion binding"/>
    <property type="evidence" value="ECO:0007669"/>
    <property type="project" value="InterPro"/>
</dbReference>
<dbReference type="InterPro" id="IPR011761">
    <property type="entry name" value="ATP-grasp"/>
</dbReference>
<dbReference type="SUPFAM" id="SSF56059">
    <property type="entry name" value="Glutathione synthetase ATP-binding domain-like"/>
    <property type="match status" value="1"/>
</dbReference>
<reference evidence="6" key="1">
    <citation type="submission" date="2019-04" db="EMBL/GenBank/DDBJ databases">
        <title>Evolution of Biomass-Degrading Anaerobic Consortia Revealed by Metagenomics.</title>
        <authorList>
            <person name="Peng X."/>
        </authorList>
    </citation>
    <scope>NUCLEOTIDE SEQUENCE</scope>
    <source>
        <strain evidence="6">SIG12</strain>
    </source>
</reference>
<evidence type="ECO:0000256" key="1">
    <source>
        <dbReference type="ARBA" id="ARBA00022598"/>
    </source>
</evidence>
<proteinExistence type="predicted"/>
<evidence type="ECO:0000256" key="3">
    <source>
        <dbReference type="ARBA" id="ARBA00022840"/>
    </source>
</evidence>
<keyword evidence="2 4" id="KW-0547">Nucleotide-binding</keyword>
<feature type="domain" description="ATP-grasp" evidence="5">
    <location>
        <begin position="123"/>
        <end position="319"/>
    </location>
</feature>
<dbReference type="PANTHER" id="PTHR43585:SF2">
    <property type="entry name" value="ATP-GRASP ENZYME FSQD"/>
    <property type="match status" value="1"/>
</dbReference>
<dbReference type="Gene3D" id="3.30.470.20">
    <property type="entry name" value="ATP-grasp fold, B domain"/>
    <property type="match status" value="1"/>
</dbReference>
<dbReference type="InterPro" id="IPR052032">
    <property type="entry name" value="ATP-dep_AA_Ligase"/>
</dbReference>
<evidence type="ECO:0000259" key="5">
    <source>
        <dbReference type="PROSITE" id="PS50975"/>
    </source>
</evidence>
<gene>
    <name evidence="6" type="ORF">E7Z73_11110</name>
</gene>
<protein>
    <submittedName>
        <fullName evidence="6">ATP-grasp domain-containing protein</fullName>
    </submittedName>
</protein>
<organism evidence="6 7">
    <name type="scientific">Methanobrevibacter millerae</name>
    <dbReference type="NCBI Taxonomy" id="230361"/>
    <lineage>
        <taxon>Archaea</taxon>
        <taxon>Methanobacteriati</taxon>
        <taxon>Methanobacteriota</taxon>
        <taxon>Methanomada group</taxon>
        <taxon>Methanobacteria</taxon>
        <taxon>Methanobacteriales</taxon>
        <taxon>Methanobacteriaceae</taxon>
        <taxon>Methanobrevibacter</taxon>
    </lineage>
</organism>
<dbReference type="EMBL" id="SUTE01000100">
    <property type="protein sequence ID" value="MBE6506256.1"/>
    <property type="molecule type" value="Genomic_DNA"/>
</dbReference>
<dbReference type="PROSITE" id="PS50975">
    <property type="entry name" value="ATP_GRASP"/>
    <property type="match status" value="1"/>
</dbReference>
<evidence type="ECO:0000256" key="4">
    <source>
        <dbReference type="PROSITE-ProRule" id="PRU00409"/>
    </source>
</evidence>
<dbReference type="Proteomes" id="UP000762703">
    <property type="component" value="Unassembled WGS sequence"/>
</dbReference>
<dbReference type="GO" id="GO:0005524">
    <property type="term" value="F:ATP binding"/>
    <property type="evidence" value="ECO:0007669"/>
    <property type="project" value="UniProtKB-UniRule"/>
</dbReference>
<dbReference type="Pfam" id="PF13535">
    <property type="entry name" value="ATP-grasp_4"/>
    <property type="match status" value="1"/>
</dbReference>
<keyword evidence="1" id="KW-0436">Ligase</keyword>